<evidence type="ECO:0000313" key="2">
    <source>
        <dbReference type="Proteomes" id="UP000425960"/>
    </source>
</evidence>
<protein>
    <submittedName>
        <fullName evidence="1">Uncharacterized protein</fullName>
    </submittedName>
</protein>
<dbReference type="Proteomes" id="UP000425960">
    <property type="component" value="Chromosome"/>
</dbReference>
<reference evidence="1 2" key="1">
    <citation type="submission" date="2019-11" db="EMBL/GenBank/DDBJ databases">
        <title>Comparative genomics of hydrocarbon-degrading Desulfosarcina strains.</title>
        <authorList>
            <person name="Watanabe M."/>
            <person name="Kojima H."/>
            <person name="Fukui M."/>
        </authorList>
    </citation>
    <scope>NUCLEOTIDE SEQUENCE [LARGE SCALE GENOMIC DNA]</scope>
    <source>
        <strain evidence="1 2">28bB2T</strain>
    </source>
</reference>
<sequence>MAMWRSPWVGLEFTGTQKTYSFQAGLAVAGETRSMNEKIIYIVQNKLESVMSFLLRV</sequence>
<dbReference type="KEGG" id="dov:DSCO28_70430"/>
<gene>
    <name evidence="1" type="ORF">DSCO28_70430</name>
</gene>
<accession>A0A5K8A1V3</accession>
<name>A0A5K8A1V3_9BACT</name>
<evidence type="ECO:0000313" key="1">
    <source>
        <dbReference type="EMBL" id="BBO86477.1"/>
    </source>
</evidence>
<dbReference type="EMBL" id="AP021876">
    <property type="protein sequence ID" value="BBO86477.1"/>
    <property type="molecule type" value="Genomic_DNA"/>
</dbReference>
<organism evidence="1 2">
    <name type="scientific">Desulfosarcina ovata subsp. sediminis</name>
    <dbReference type="NCBI Taxonomy" id="885957"/>
    <lineage>
        <taxon>Bacteria</taxon>
        <taxon>Pseudomonadati</taxon>
        <taxon>Thermodesulfobacteriota</taxon>
        <taxon>Desulfobacteria</taxon>
        <taxon>Desulfobacterales</taxon>
        <taxon>Desulfosarcinaceae</taxon>
        <taxon>Desulfosarcina</taxon>
    </lineage>
</organism>
<dbReference type="AlphaFoldDB" id="A0A5K8A1V3"/>
<proteinExistence type="predicted"/>